<organism evidence="1 2">
    <name type="scientific">Cephalotus follicularis</name>
    <name type="common">Albany pitcher plant</name>
    <dbReference type="NCBI Taxonomy" id="3775"/>
    <lineage>
        <taxon>Eukaryota</taxon>
        <taxon>Viridiplantae</taxon>
        <taxon>Streptophyta</taxon>
        <taxon>Embryophyta</taxon>
        <taxon>Tracheophyta</taxon>
        <taxon>Spermatophyta</taxon>
        <taxon>Magnoliopsida</taxon>
        <taxon>eudicotyledons</taxon>
        <taxon>Gunneridae</taxon>
        <taxon>Pentapetalae</taxon>
        <taxon>rosids</taxon>
        <taxon>fabids</taxon>
        <taxon>Oxalidales</taxon>
        <taxon>Cephalotaceae</taxon>
        <taxon>Cephalotus</taxon>
    </lineage>
</organism>
<dbReference type="AlphaFoldDB" id="A0A1Q3C248"/>
<dbReference type="InterPro" id="IPR039321">
    <property type="entry name" value="IDM2/3-like"/>
</dbReference>
<keyword evidence="2" id="KW-1185">Reference proteome</keyword>
<dbReference type="GO" id="GO:0005634">
    <property type="term" value="C:nucleus"/>
    <property type="evidence" value="ECO:0007669"/>
    <property type="project" value="TreeGrafter"/>
</dbReference>
<reference evidence="2" key="1">
    <citation type="submission" date="2016-04" db="EMBL/GenBank/DDBJ databases">
        <title>Cephalotus genome sequencing.</title>
        <authorList>
            <person name="Fukushima K."/>
            <person name="Hasebe M."/>
            <person name="Fang X."/>
        </authorList>
    </citation>
    <scope>NUCLEOTIDE SEQUENCE [LARGE SCALE GENOMIC DNA]</scope>
    <source>
        <strain evidence="2">cv. St1</strain>
    </source>
</reference>
<dbReference type="InParanoid" id="A0A1Q3C248"/>
<dbReference type="PANTHER" id="PTHR34661">
    <property type="entry name" value="INCREASED DNA METHYLATION 3"/>
    <property type="match status" value="1"/>
</dbReference>
<gene>
    <name evidence="1" type="ORF">CFOL_v3_17745</name>
</gene>
<evidence type="ECO:0000313" key="1">
    <source>
        <dbReference type="EMBL" id="GAV74265.1"/>
    </source>
</evidence>
<accession>A0A1Q3C248</accession>
<protein>
    <submittedName>
        <fullName evidence="1">Uncharacterized protein</fullName>
    </submittedName>
</protein>
<dbReference type="PANTHER" id="PTHR34661:SF8">
    <property type="entry name" value="ALPHA-CRYSTALLIN DOMAIN-CONTAINING PROTEIN 22.3"/>
    <property type="match status" value="1"/>
</dbReference>
<comment type="caution">
    <text evidence="1">The sequence shown here is derived from an EMBL/GenBank/DDBJ whole genome shotgun (WGS) entry which is preliminary data.</text>
</comment>
<dbReference type="EMBL" id="BDDD01001212">
    <property type="protein sequence ID" value="GAV74265.1"/>
    <property type="molecule type" value="Genomic_DNA"/>
</dbReference>
<sequence length="128" mass="14163">MSKRISKENNTQQEAEDVVPLNSRLYIDGGQVMGSTSLPREAECVETVSKPSMIFFHSSSPQQEWETLSASTQFGISLTGSAATGSIGPILRLMTLGETDDSYYFLVNLHEVSFNEDDFSCEILSNER</sequence>
<proteinExistence type="predicted"/>
<dbReference type="Proteomes" id="UP000187406">
    <property type="component" value="Unassembled WGS sequence"/>
</dbReference>
<name>A0A1Q3C248_CEPFO</name>
<evidence type="ECO:0000313" key="2">
    <source>
        <dbReference type="Proteomes" id="UP000187406"/>
    </source>
</evidence>